<dbReference type="PROSITE" id="PS51257">
    <property type="entry name" value="PROKAR_LIPOPROTEIN"/>
    <property type="match status" value="1"/>
</dbReference>
<feature type="signal peptide" evidence="1">
    <location>
        <begin position="1"/>
        <end position="21"/>
    </location>
</feature>
<dbReference type="Proteomes" id="UP000630660">
    <property type="component" value="Unassembled WGS sequence"/>
</dbReference>
<dbReference type="Pfam" id="PF08308">
    <property type="entry name" value="PEGA"/>
    <property type="match status" value="2"/>
</dbReference>
<dbReference type="PANTHER" id="PTHR34512">
    <property type="entry name" value="CELL SURFACE PROTEIN"/>
    <property type="match status" value="1"/>
</dbReference>
<organism evidence="4 5">
    <name type="scientific">candidate division WOR-3 bacterium</name>
    <dbReference type="NCBI Taxonomy" id="2052148"/>
    <lineage>
        <taxon>Bacteria</taxon>
        <taxon>Bacteria division WOR-3</taxon>
    </lineage>
</organism>
<gene>
    <name evidence="4" type="ORF">GF359_04380</name>
</gene>
<sequence>MKRIISSPVKCMILTAGVLMLASCTGPVGTIEISTTPNGATVYIDDTVTQYVTDCVIEEVPEGEHIIKLELDGYSDWDSTVTVEKKEIVTIDVELTEATGTIIVNSDPEGAEIYLDESSTGLFTSDTLTEVPAGDRDIKLSLTDYQDWDTTVNLSDDETITINAVLSKHPGHLVWNYKTGGAVISSPVADENNVYVGSSDNFLYTLDRTDGTLLWRYQTDDSVSSTPAMDNDVLYVGSHDGHLYAIDRTDGTLLWRYNLSAPVFSSPATGEDGTIYVGSAGGLYAINPNNTLKWTYPTSGMVLSSPAIADDGTIYFGSSDSTVYAINASDGTLKWDFDADGAVHSSPAIGEDGTVLIAAADDKLYALYPENGSMKWSYTMDDWSLSSPVVGATGSIFIGGMDGYLYKITGNGTLDWKYYTSIGGINLSTPLVDAEGTCYIGAYDGYVYAIDSQGERTWRYATDAPVYSSAVLYAGVIYIGSDDGNVYALQAKSFCDGPWPMFGHDCFRTGRAD</sequence>
<dbReference type="Pfam" id="PF13360">
    <property type="entry name" value="PQQ_2"/>
    <property type="match status" value="1"/>
</dbReference>
<evidence type="ECO:0000259" key="2">
    <source>
        <dbReference type="Pfam" id="PF08308"/>
    </source>
</evidence>
<dbReference type="InterPro" id="IPR015943">
    <property type="entry name" value="WD40/YVTN_repeat-like_dom_sf"/>
</dbReference>
<dbReference type="EMBL" id="WJKJ01000142">
    <property type="protein sequence ID" value="MBD3364434.1"/>
    <property type="molecule type" value="Genomic_DNA"/>
</dbReference>
<dbReference type="Gene3D" id="2.40.10.480">
    <property type="match status" value="1"/>
</dbReference>
<protein>
    <submittedName>
        <fullName evidence="4">PQQ-binding-like beta-propeller repeat protein</fullName>
    </submittedName>
</protein>
<dbReference type="InterPro" id="IPR011047">
    <property type="entry name" value="Quinoprotein_ADH-like_sf"/>
</dbReference>
<dbReference type="SUPFAM" id="SSF50998">
    <property type="entry name" value="Quinoprotein alcohol dehydrogenase-like"/>
    <property type="match status" value="2"/>
</dbReference>
<evidence type="ECO:0000313" key="4">
    <source>
        <dbReference type="EMBL" id="MBD3364434.1"/>
    </source>
</evidence>
<feature type="domain" description="PEGA" evidence="2">
    <location>
        <begin position="100"/>
        <end position="168"/>
    </location>
</feature>
<dbReference type="SMART" id="SM00564">
    <property type="entry name" value="PQQ"/>
    <property type="match status" value="8"/>
</dbReference>
<feature type="chain" id="PRO_5039062111" evidence="1">
    <location>
        <begin position="22"/>
        <end position="513"/>
    </location>
</feature>
<dbReference type="InterPro" id="IPR018391">
    <property type="entry name" value="PQQ_b-propeller_rpt"/>
</dbReference>
<feature type="domain" description="PEGA" evidence="2">
    <location>
        <begin position="29"/>
        <end position="97"/>
    </location>
</feature>
<proteinExistence type="predicted"/>
<evidence type="ECO:0000256" key="1">
    <source>
        <dbReference type="SAM" id="SignalP"/>
    </source>
</evidence>
<reference evidence="4" key="1">
    <citation type="submission" date="2019-11" db="EMBL/GenBank/DDBJ databases">
        <title>Microbial mats filling the niche in hypersaline microbial mats.</title>
        <authorList>
            <person name="Wong H.L."/>
            <person name="Macleod F.I."/>
            <person name="White R.A. III"/>
            <person name="Burns B.P."/>
        </authorList>
    </citation>
    <scope>NUCLEOTIDE SEQUENCE</scope>
    <source>
        <strain evidence="4">Bin_327</strain>
    </source>
</reference>
<evidence type="ECO:0000259" key="3">
    <source>
        <dbReference type="Pfam" id="PF13360"/>
    </source>
</evidence>
<dbReference type="PANTHER" id="PTHR34512:SF30">
    <property type="entry name" value="OUTER MEMBRANE PROTEIN ASSEMBLY FACTOR BAMB"/>
    <property type="match status" value="1"/>
</dbReference>
<accession>A0A9D5K966</accession>
<feature type="domain" description="Pyrrolo-quinoline quinone repeat" evidence="3">
    <location>
        <begin position="245"/>
        <end position="411"/>
    </location>
</feature>
<dbReference type="Gene3D" id="2.130.10.10">
    <property type="entry name" value="YVTN repeat-like/Quinoprotein amine dehydrogenase"/>
    <property type="match status" value="2"/>
</dbReference>
<dbReference type="AlphaFoldDB" id="A0A9D5K966"/>
<dbReference type="InterPro" id="IPR013229">
    <property type="entry name" value="PEGA"/>
</dbReference>
<dbReference type="InterPro" id="IPR002372">
    <property type="entry name" value="PQQ_rpt_dom"/>
</dbReference>
<keyword evidence="1" id="KW-0732">Signal</keyword>
<evidence type="ECO:0000313" key="5">
    <source>
        <dbReference type="Proteomes" id="UP000630660"/>
    </source>
</evidence>
<comment type="caution">
    <text evidence="4">The sequence shown here is derived from an EMBL/GenBank/DDBJ whole genome shotgun (WGS) entry which is preliminary data.</text>
</comment>
<name>A0A9D5K966_UNCW3</name>